<evidence type="ECO:0008006" key="5">
    <source>
        <dbReference type="Google" id="ProtNLM"/>
    </source>
</evidence>
<reference evidence="3 4" key="1">
    <citation type="journal article" date="2015" name="ISME J.">
        <title>Draft Genome Sequence of Streptomyces incarnatus NRRL8089, which Produces the Nucleoside Antibiotic Sinefungin.</title>
        <authorList>
            <person name="Oshima K."/>
            <person name="Hattori M."/>
            <person name="Shimizu H."/>
            <person name="Fukuda K."/>
            <person name="Nemoto M."/>
            <person name="Inagaki K."/>
            <person name="Tamura T."/>
        </authorList>
    </citation>
    <scope>NUCLEOTIDE SEQUENCE [LARGE SCALE GENOMIC DNA]</scope>
    <source>
        <strain evidence="3 4">NRRL 8089</strain>
    </source>
</reference>
<sequence>MTPSHPLRRGRATAVAAVAAVALAAGLTAGCDAAHRALDCVRTANDIADDVGNLQQAARDAALDPSKARTYFDPIEKNLKGIGHQSDDVDVHKAVDDLGQAVNNVRTSIENGDKSPDLSPVKASAGELTKACTK</sequence>
<keyword evidence="2" id="KW-0732">Signal</keyword>
<keyword evidence="4" id="KW-1185">Reference proteome</keyword>
<proteinExistence type="predicted"/>
<dbReference type="RefSeq" id="WP_208903901.1">
    <property type="nucleotide sequence ID" value="NZ_CP011498.1"/>
</dbReference>
<organism evidence="3 4">
    <name type="scientific">Streptomyces incarnatus</name>
    <dbReference type="NCBI Taxonomy" id="665007"/>
    <lineage>
        <taxon>Bacteria</taxon>
        <taxon>Bacillati</taxon>
        <taxon>Actinomycetota</taxon>
        <taxon>Actinomycetes</taxon>
        <taxon>Kitasatosporales</taxon>
        <taxon>Streptomycetaceae</taxon>
        <taxon>Streptomyces</taxon>
    </lineage>
</organism>
<evidence type="ECO:0000313" key="4">
    <source>
        <dbReference type="Proteomes" id="UP000035366"/>
    </source>
</evidence>
<accession>A0ABM5TXD1</accession>
<feature type="chain" id="PRO_5045037739" description="Secreted protein" evidence="2">
    <location>
        <begin position="25"/>
        <end position="134"/>
    </location>
</feature>
<keyword evidence="3" id="KW-0614">Plasmid</keyword>
<dbReference type="EMBL" id="CP011498">
    <property type="protein sequence ID" value="AKJ15803.1"/>
    <property type="molecule type" value="Genomic_DNA"/>
</dbReference>
<evidence type="ECO:0000256" key="2">
    <source>
        <dbReference type="SAM" id="SignalP"/>
    </source>
</evidence>
<geneLocation type="plasmid" evidence="3 4">
    <name>unnamed_1</name>
</geneLocation>
<dbReference type="Proteomes" id="UP000035366">
    <property type="component" value="Plasmid unnamed_1"/>
</dbReference>
<evidence type="ECO:0000256" key="1">
    <source>
        <dbReference type="SAM" id="MobiDB-lite"/>
    </source>
</evidence>
<name>A0ABM5TXD1_9ACTN</name>
<feature type="signal peptide" evidence="2">
    <location>
        <begin position="1"/>
        <end position="24"/>
    </location>
</feature>
<evidence type="ECO:0000313" key="3">
    <source>
        <dbReference type="EMBL" id="AKJ15803.1"/>
    </source>
</evidence>
<protein>
    <recommendedName>
        <fullName evidence="5">Secreted protein</fullName>
    </recommendedName>
</protein>
<feature type="region of interest" description="Disordered" evidence="1">
    <location>
        <begin position="106"/>
        <end position="134"/>
    </location>
</feature>
<gene>
    <name evidence="3" type="ORF">ABB07_38995</name>
</gene>